<accession>A0A4U0WPZ9</accession>
<keyword evidence="3" id="KW-1185">Reference proteome</keyword>
<dbReference type="AlphaFoldDB" id="A0A4U0WPZ9"/>
<organism evidence="2 3">
    <name type="scientific">Friedmanniomyces simplex</name>
    <dbReference type="NCBI Taxonomy" id="329884"/>
    <lineage>
        <taxon>Eukaryota</taxon>
        <taxon>Fungi</taxon>
        <taxon>Dikarya</taxon>
        <taxon>Ascomycota</taxon>
        <taxon>Pezizomycotina</taxon>
        <taxon>Dothideomycetes</taxon>
        <taxon>Dothideomycetidae</taxon>
        <taxon>Mycosphaerellales</taxon>
        <taxon>Teratosphaeriaceae</taxon>
        <taxon>Friedmanniomyces</taxon>
    </lineage>
</organism>
<feature type="chain" id="PRO_5020991242" evidence="1">
    <location>
        <begin position="20"/>
        <end position="143"/>
    </location>
</feature>
<keyword evidence="1" id="KW-0732">Signal</keyword>
<evidence type="ECO:0000313" key="3">
    <source>
        <dbReference type="Proteomes" id="UP000309340"/>
    </source>
</evidence>
<sequence>MQLQRSLWLLASLTAYAAAQTTTRASSAEAASTASSGGSGSSIALVSVLTPSPLASDVVYTTTYTEPVYMTTNTLRQGSVTYSTSTTTGVYTGTSTAGSIPGTASPPDYVASATAEAGSLPTAVRNYALGGVAGAALGLAALL</sequence>
<name>A0A4U0WPZ9_9PEZI</name>
<proteinExistence type="predicted"/>
<feature type="signal peptide" evidence="1">
    <location>
        <begin position="1"/>
        <end position="19"/>
    </location>
</feature>
<dbReference type="Proteomes" id="UP000309340">
    <property type="component" value="Unassembled WGS sequence"/>
</dbReference>
<protein>
    <submittedName>
        <fullName evidence="2">Uncharacterized protein</fullName>
    </submittedName>
</protein>
<reference evidence="2 3" key="1">
    <citation type="submission" date="2017-03" db="EMBL/GenBank/DDBJ databases">
        <title>Genomes of endolithic fungi from Antarctica.</title>
        <authorList>
            <person name="Coleine C."/>
            <person name="Masonjones S."/>
            <person name="Stajich J.E."/>
        </authorList>
    </citation>
    <scope>NUCLEOTIDE SEQUENCE [LARGE SCALE GENOMIC DNA]</scope>
    <source>
        <strain evidence="2 3">CCFEE 5184</strain>
    </source>
</reference>
<gene>
    <name evidence="2" type="ORF">B0A55_13371</name>
</gene>
<evidence type="ECO:0000313" key="2">
    <source>
        <dbReference type="EMBL" id="TKA63725.1"/>
    </source>
</evidence>
<dbReference type="EMBL" id="NAJQ01000917">
    <property type="protein sequence ID" value="TKA63725.1"/>
    <property type="molecule type" value="Genomic_DNA"/>
</dbReference>
<comment type="caution">
    <text evidence="2">The sequence shown here is derived from an EMBL/GenBank/DDBJ whole genome shotgun (WGS) entry which is preliminary data.</text>
</comment>
<evidence type="ECO:0000256" key="1">
    <source>
        <dbReference type="SAM" id="SignalP"/>
    </source>
</evidence>